<name>A0AAE2BWV1_9LAMI</name>
<feature type="non-terminal residue" evidence="1">
    <location>
        <position position="124"/>
    </location>
</feature>
<gene>
    <name evidence="1" type="ORF">Sango_1144600</name>
</gene>
<sequence>MACRATHSSFLFLGPQKRPTKGDRIFPQSSASSGAYVLKWEGLPQRRSKQNQSLISFRKHKVVKAVAVSVAPPPADSVEHRQQLCQEYGFRQIGEPLPDNVTLRDIIDTLPKKHGLGLELQLRG</sequence>
<evidence type="ECO:0000313" key="2">
    <source>
        <dbReference type="Proteomes" id="UP001289374"/>
    </source>
</evidence>
<evidence type="ECO:0000313" key="1">
    <source>
        <dbReference type="EMBL" id="KAK4400385.1"/>
    </source>
</evidence>
<comment type="caution">
    <text evidence="1">The sequence shown here is derived from an EMBL/GenBank/DDBJ whole genome shotgun (WGS) entry which is preliminary data.</text>
</comment>
<reference evidence="1" key="1">
    <citation type="submission" date="2020-06" db="EMBL/GenBank/DDBJ databases">
        <authorList>
            <person name="Li T."/>
            <person name="Hu X."/>
            <person name="Zhang T."/>
            <person name="Song X."/>
            <person name="Zhang H."/>
            <person name="Dai N."/>
            <person name="Sheng W."/>
            <person name="Hou X."/>
            <person name="Wei L."/>
        </authorList>
    </citation>
    <scope>NUCLEOTIDE SEQUENCE</scope>
    <source>
        <strain evidence="1">K16</strain>
        <tissue evidence="1">Leaf</tissue>
    </source>
</reference>
<protein>
    <submittedName>
        <fullName evidence="1">Omega-6 fatty acid desaturase, chloroplastic</fullName>
    </submittedName>
</protein>
<keyword evidence="2" id="KW-1185">Reference proteome</keyword>
<dbReference type="EMBL" id="JACGWL010000006">
    <property type="protein sequence ID" value="KAK4400385.1"/>
    <property type="molecule type" value="Genomic_DNA"/>
</dbReference>
<proteinExistence type="predicted"/>
<dbReference type="Proteomes" id="UP001289374">
    <property type="component" value="Unassembled WGS sequence"/>
</dbReference>
<reference evidence="1" key="2">
    <citation type="journal article" date="2024" name="Plant">
        <title>Genomic evolution and insights into agronomic trait innovations of Sesamum species.</title>
        <authorList>
            <person name="Miao H."/>
            <person name="Wang L."/>
            <person name="Qu L."/>
            <person name="Liu H."/>
            <person name="Sun Y."/>
            <person name="Le M."/>
            <person name="Wang Q."/>
            <person name="Wei S."/>
            <person name="Zheng Y."/>
            <person name="Lin W."/>
            <person name="Duan Y."/>
            <person name="Cao H."/>
            <person name="Xiong S."/>
            <person name="Wang X."/>
            <person name="Wei L."/>
            <person name="Li C."/>
            <person name="Ma Q."/>
            <person name="Ju M."/>
            <person name="Zhao R."/>
            <person name="Li G."/>
            <person name="Mu C."/>
            <person name="Tian Q."/>
            <person name="Mei H."/>
            <person name="Zhang T."/>
            <person name="Gao T."/>
            <person name="Zhang H."/>
        </authorList>
    </citation>
    <scope>NUCLEOTIDE SEQUENCE</scope>
    <source>
        <strain evidence="1">K16</strain>
    </source>
</reference>
<organism evidence="1 2">
    <name type="scientific">Sesamum angolense</name>
    <dbReference type="NCBI Taxonomy" id="2727404"/>
    <lineage>
        <taxon>Eukaryota</taxon>
        <taxon>Viridiplantae</taxon>
        <taxon>Streptophyta</taxon>
        <taxon>Embryophyta</taxon>
        <taxon>Tracheophyta</taxon>
        <taxon>Spermatophyta</taxon>
        <taxon>Magnoliopsida</taxon>
        <taxon>eudicotyledons</taxon>
        <taxon>Gunneridae</taxon>
        <taxon>Pentapetalae</taxon>
        <taxon>asterids</taxon>
        <taxon>lamiids</taxon>
        <taxon>Lamiales</taxon>
        <taxon>Pedaliaceae</taxon>
        <taxon>Sesamum</taxon>
    </lineage>
</organism>
<dbReference type="AlphaFoldDB" id="A0AAE2BWV1"/>
<accession>A0AAE2BWV1</accession>